<dbReference type="AlphaFoldDB" id="A0A0B5I5N0"/>
<dbReference type="HOGENOM" id="CLU_2332557_0_0_11"/>
<organism evidence="3 4">
    <name type="scientific">Streptomyces vietnamensis</name>
    <dbReference type="NCBI Taxonomy" id="362257"/>
    <lineage>
        <taxon>Bacteria</taxon>
        <taxon>Bacillati</taxon>
        <taxon>Actinomycetota</taxon>
        <taxon>Actinomycetes</taxon>
        <taxon>Kitasatosporales</taxon>
        <taxon>Streptomycetaceae</taxon>
        <taxon>Streptomyces</taxon>
    </lineage>
</organism>
<dbReference type="EMBL" id="CP010407">
    <property type="protein sequence ID" value="AJF69395.1"/>
    <property type="molecule type" value="Genomic_DNA"/>
</dbReference>
<evidence type="ECO:0000313" key="1">
    <source>
        <dbReference type="EMBL" id="AJF67231.1"/>
    </source>
</evidence>
<name>A0A0B5I5N0_9ACTN</name>
<protein>
    <submittedName>
        <fullName evidence="3">Uncharacterized protein</fullName>
    </submittedName>
</protein>
<reference evidence="3 4" key="1">
    <citation type="submission" date="2014-12" db="EMBL/GenBank/DDBJ databases">
        <title>Complete genome sequence of Streptomyces vietnamensis strain GIMV4.0001, a genetic manipulable producer of the benzoisochromanequinone antibiotic granaticin.</title>
        <authorList>
            <person name="Deng M.R."/>
            <person name="Guo J."/>
            <person name="Ma L.Y."/>
            <person name="Feng G.D."/>
            <person name="Mo C.Y."/>
            <person name="Zhu H.H."/>
        </authorList>
    </citation>
    <scope>NUCLEOTIDE SEQUENCE [LARGE SCALE GENOMIC DNA]</scope>
    <source>
        <strain evidence="3">GIM4.0001</strain>
        <strain evidence="4">GIMV4.0001</strain>
    </source>
</reference>
<evidence type="ECO:0000313" key="3">
    <source>
        <dbReference type="EMBL" id="AJF69400.1"/>
    </source>
</evidence>
<dbReference type="Proteomes" id="UP000031774">
    <property type="component" value="Chromosome"/>
</dbReference>
<dbReference type="EMBL" id="CP010407">
    <property type="protein sequence ID" value="AJF69400.1"/>
    <property type="molecule type" value="Genomic_DNA"/>
</dbReference>
<dbReference type="KEGG" id="svt:SVTN_39245"/>
<dbReference type="KEGG" id="svt:SVTN_25480"/>
<gene>
    <name evidence="1" type="ORF">SVTN_25480</name>
    <name evidence="2" type="ORF">SVTN_39245</name>
    <name evidence="3" type="ORF">SVTN_39275</name>
</gene>
<evidence type="ECO:0000313" key="4">
    <source>
        <dbReference type="Proteomes" id="UP000031774"/>
    </source>
</evidence>
<keyword evidence="4" id="KW-1185">Reference proteome</keyword>
<proteinExistence type="predicted"/>
<dbReference type="KEGG" id="svt:SVTN_39275"/>
<dbReference type="EMBL" id="CP010407">
    <property type="protein sequence ID" value="AJF67231.1"/>
    <property type="molecule type" value="Genomic_DNA"/>
</dbReference>
<evidence type="ECO:0000313" key="2">
    <source>
        <dbReference type="EMBL" id="AJF69395.1"/>
    </source>
</evidence>
<dbReference type="RefSeq" id="WP_041131193.1">
    <property type="nucleotide sequence ID" value="NZ_CP010407.1"/>
</dbReference>
<accession>A0A0B5I5N0</accession>
<sequence length="108" mass="11765">MTVTDTYGTNTHTAQQLADLLTERLPATFAERDSDYFGLYFLATLADTTRIKVQPNTVPGDDGEDDLLEDDHPDVSVLLIVTAPAEAQPLSTELAAVDGLTRLRSSRN</sequence>